<comment type="caution">
    <text evidence="1">The sequence shown here is derived from an EMBL/GenBank/DDBJ whole genome shotgun (WGS) entry which is preliminary data.</text>
</comment>
<proteinExistence type="predicted"/>
<reference evidence="1 2" key="1">
    <citation type="journal article" date="2021" name="Front. Genet.">
        <title>Chromosome-Level Genome Assembly Reveals Significant Gene Expansion in the Toll and IMD Signaling Pathways of Dendrolimus kikuchii.</title>
        <authorList>
            <person name="Zhou J."/>
            <person name="Wu P."/>
            <person name="Xiong Z."/>
            <person name="Liu N."/>
            <person name="Zhao N."/>
            <person name="Ji M."/>
            <person name="Qiu Y."/>
            <person name="Yang B."/>
        </authorList>
    </citation>
    <scope>NUCLEOTIDE SEQUENCE [LARGE SCALE GENOMIC DNA]</scope>
    <source>
        <strain evidence="1">Ann1</strain>
    </source>
</reference>
<evidence type="ECO:0000313" key="1">
    <source>
        <dbReference type="EMBL" id="KAJ0181386.1"/>
    </source>
</evidence>
<sequence length="216" mass="24502">MDMLGEQDSKRQVPSMLQTILRYDVQVTKKFVDLALRTTALRSLRNHSKFLEVSCHGIVWLASWLSFIWLFNNKDLYQLQVNIFIALILDIIVIAVIKAVARRRRPVPMNKLLEVGPDKFSFPSGHASRAVMIAFILIYVSPISMFLYPPLLAWATAVCISRVLAERHYILDVVGGIAIGMLEGLFMCLIWFSQSTSESILSTLSDEKRDGGEFHV</sequence>
<organism evidence="1 2">
    <name type="scientific">Dendrolimus kikuchii</name>
    <dbReference type="NCBI Taxonomy" id="765133"/>
    <lineage>
        <taxon>Eukaryota</taxon>
        <taxon>Metazoa</taxon>
        <taxon>Ecdysozoa</taxon>
        <taxon>Arthropoda</taxon>
        <taxon>Hexapoda</taxon>
        <taxon>Insecta</taxon>
        <taxon>Pterygota</taxon>
        <taxon>Neoptera</taxon>
        <taxon>Endopterygota</taxon>
        <taxon>Lepidoptera</taxon>
        <taxon>Glossata</taxon>
        <taxon>Ditrysia</taxon>
        <taxon>Bombycoidea</taxon>
        <taxon>Lasiocampidae</taxon>
        <taxon>Dendrolimus</taxon>
    </lineage>
</organism>
<dbReference type="Proteomes" id="UP000824533">
    <property type="component" value="Linkage Group LG05"/>
</dbReference>
<name>A0ACC1DC62_9NEOP</name>
<gene>
    <name evidence="1" type="ORF">K1T71_003471</name>
</gene>
<evidence type="ECO:0000313" key="2">
    <source>
        <dbReference type="Proteomes" id="UP000824533"/>
    </source>
</evidence>
<protein>
    <submittedName>
        <fullName evidence="1">Uncharacterized protein</fullName>
    </submittedName>
</protein>
<dbReference type="EMBL" id="CM034391">
    <property type="protein sequence ID" value="KAJ0181386.1"/>
    <property type="molecule type" value="Genomic_DNA"/>
</dbReference>
<accession>A0ACC1DC62</accession>
<keyword evidence="2" id="KW-1185">Reference proteome</keyword>